<reference evidence="7" key="3">
    <citation type="submission" date="2016-06" db="EMBL/GenBank/DDBJ databases">
        <authorList>
            <person name="Toshchakov V.S."/>
        </authorList>
    </citation>
    <scope>NUCLEOTIDE SEQUENCE [LARGE SCALE GENOMIC DNA]</scope>
    <source>
        <strain>PM4 (JCM 30641</strain>
        <strain evidence="7">\VKM B-2940)</strain>
    </source>
</reference>
<evidence type="ECO:0000313" key="5">
    <source>
        <dbReference type="EMBL" id="SIM65226.1"/>
    </source>
</evidence>
<sequence>MTEEKNIKFNGRNLFYLESKKEENKKNLIMLHGYSFSSKDWERIGSMEHFSNMGYNVYAPDYPGFGKSEENPNFKIERGDIENSESFAQSFMEFMGIDKYTLIGASMGGGMAIMNTALFPDSVLRLVVVGPAWFNMKLLNQITPPTLFLWGQNDTVAPYNSMLNEIRKHKNFEIEIVENSGHPVYLDQTEKFFKIVDKFLMK</sequence>
<dbReference type="KEGG" id="cdiv:CPM_1149"/>
<evidence type="ECO:0000256" key="2">
    <source>
        <dbReference type="ARBA" id="ARBA00022490"/>
    </source>
</evidence>
<dbReference type="Proteomes" id="UP000195607">
    <property type="component" value="Chromosome I"/>
</dbReference>
<dbReference type="GeneID" id="41588404"/>
<dbReference type="InterPro" id="IPR000073">
    <property type="entry name" value="AB_hydrolase_1"/>
</dbReference>
<feature type="domain" description="AB hydrolase-1" evidence="4">
    <location>
        <begin position="28"/>
        <end position="132"/>
    </location>
</feature>
<dbReference type="Proteomes" id="UP000187822">
    <property type="component" value="Chromosome I"/>
</dbReference>
<name>A0A1N5UXR9_9ARCH</name>
<keyword evidence="5" id="KW-0645">Protease</keyword>
<organism evidence="5 8">
    <name type="scientific">Cuniculiplasma divulgatum</name>
    <dbReference type="NCBI Taxonomy" id="1673428"/>
    <lineage>
        <taxon>Archaea</taxon>
        <taxon>Methanobacteriati</taxon>
        <taxon>Thermoplasmatota</taxon>
        <taxon>Thermoplasmata</taxon>
        <taxon>Thermoplasmatales</taxon>
        <taxon>Cuniculiplasmataceae</taxon>
        <taxon>Cuniculiplasma</taxon>
    </lineage>
</organism>
<comment type="similarity">
    <text evidence="3">Belongs to the AB hydrolase superfamily. ABHD14 family.</text>
</comment>
<proteinExistence type="inferred from homology"/>
<comment type="subcellular location">
    <subcellularLocation>
        <location evidence="1">Cytoplasm</location>
    </subcellularLocation>
</comment>
<dbReference type="PANTHER" id="PTHR46197:SF3">
    <property type="entry name" value="AB HYDROLASE-1 DOMAIN-CONTAINING PROTEIN"/>
    <property type="match status" value="1"/>
</dbReference>
<dbReference type="RefSeq" id="WP_021789507.1">
    <property type="nucleotide sequence ID" value="NZ_LT671858.1"/>
</dbReference>
<dbReference type="SUPFAM" id="SSF53474">
    <property type="entry name" value="alpha/beta-Hydrolases"/>
    <property type="match status" value="1"/>
</dbReference>
<evidence type="ECO:0000256" key="3">
    <source>
        <dbReference type="ARBA" id="ARBA00037942"/>
    </source>
</evidence>
<evidence type="ECO:0000313" key="8">
    <source>
        <dbReference type="Proteomes" id="UP000195607"/>
    </source>
</evidence>
<dbReference type="Pfam" id="PF00561">
    <property type="entry name" value="Abhydrolase_1"/>
    <property type="match status" value="1"/>
</dbReference>
<protein>
    <submittedName>
        <fullName evidence="5">Tricorn interacting prolyl aminopeptidase</fullName>
    </submittedName>
</protein>
<dbReference type="STRING" id="1673428.CPM_1149"/>
<dbReference type="EMBL" id="LT719092">
    <property type="protein sequence ID" value="SJK84960.1"/>
    <property type="molecule type" value="Genomic_DNA"/>
</dbReference>
<keyword evidence="2" id="KW-0963">Cytoplasm</keyword>
<keyword evidence="5" id="KW-0031">Aminopeptidase</keyword>
<dbReference type="PANTHER" id="PTHR46197">
    <property type="entry name" value="PROTEIN ABHD14B-LIKE"/>
    <property type="match status" value="1"/>
</dbReference>
<evidence type="ECO:0000256" key="1">
    <source>
        <dbReference type="ARBA" id="ARBA00004496"/>
    </source>
</evidence>
<keyword evidence="7" id="KW-1185">Reference proteome</keyword>
<dbReference type="Gene3D" id="3.40.50.1820">
    <property type="entry name" value="alpha/beta hydrolase"/>
    <property type="match status" value="1"/>
</dbReference>
<dbReference type="AlphaFoldDB" id="A0A1N5UXR9"/>
<dbReference type="GO" id="GO:0004177">
    <property type="term" value="F:aminopeptidase activity"/>
    <property type="evidence" value="ECO:0007669"/>
    <property type="project" value="UniProtKB-KW"/>
</dbReference>
<evidence type="ECO:0000313" key="6">
    <source>
        <dbReference type="EMBL" id="SJK84960.1"/>
    </source>
</evidence>
<dbReference type="GO" id="GO:0005737">
    <property type="term" value="C:cytoplasm"/>
    <property type="evidence" value="ECO:0007669"/>
    <property type="project" value="UniProtKB-SubCell"/>
</dbReference>
<dbReference type="OrthoDB" id="7531at2157"/>
<dbReference type="InterPro" id="IPR029058">
    <property type="entry name" value="AB_hydrolase_fold"/>
</dbReference>
<evidence type="ECO:0000259" key="4">
    <source>
        <dbReference type="Pfam" id="PF00561"/>
    </source>
</evidence>
<dbReference type="EMBL" id="LT671858">
    <property type="protein sequence ID" value="SIM65226.1"/>
    <property type="molecule type" value="Genomic_DNA"/>
</dbReference>
<keyword evidence="5" id="KW-0378">Hydrolase</keyword>
<reference evidence="5 8" key="1">
    <citation type="submission" date="2016-04" db="EMBL/GenBank/DDBJ databases">
        <authorList>
            <person name="Evans L.H."/>
            <person name="Alamgir A."/>
            <person name="Owens N."/>
            <person name="Weber N.D."/>
            <person name="Virtaneva K."/>
            <person name="Barbian K."/>
            <person name="Babar A."/>
            <person name="Rosenke K."/>
        </authorList>
    </citation>
    <scope>NUCLEOTIDE SEQUENCE [LARGE SCALE GENOMIC DNA]</scope>
    <source>
        <strain evidence="5">S5</strain>
        <strain evidence="8">S5(T) (JCM 30642 \VKM B-2941)</strain>
    </source>
</reference>
<reference evidence="6" key="2">
    <citation type="submission" date="2016-06" db="EMBL/GenBank/DDBJ databases">
        <authorList>
            <person name="Olsen C.W."/>
            <person name="Carey S."/>
            <person name="Hinshaw L."/>
            <person name="Karasin A.I."/>
        </authorList>
    </citation>
    <scope>NUCLEOTIDE SEQUENCE [LARGE SCALE GENOMIC DNA]</scope>
    <source>
        <strain evidence="6">PM4</strain>
    </source>
</reference>
<accession>A0A1N5UXR9</accession>
<gene>
    <name evidence="6" type="ORF">CPM_1149</name>
    <name evidence="5" type="ORF">CSP5_1145</name>
</gene>
<evidence type="ECO:0000313" key="7">
    <source>
        <dbReference type="Proteomes" id="UP000187822"/>
    </source>
</evidence>
<dbReference type="PRINTS" id="PR00111">
    <property type="entry name" value="ABHYDROLASE"/>
</dbReference>